<dbReference type="Proteomes" id="UP000008066">
    <property type="component" value="Unassembled WGS sequence"/>
</dbReference>
<name>G0S3C3_CHATD</name>
<accession>G0S3C3</accession>
<protein>
    <submittedName>
        <fullName evidence="2">Uncharacterized protein</fullName>
    </submittedName>
</protein>
<dbReference type="AlphaFoldDB" id="G0S3C3"/>
<sequence>MKPSPCAASPAHNTPSASFPFNPLIHVPANVPASMTGKMGKIQAGVIFPIVSLLSRLTVNKGKAQGDSYRGEEEEDHIEKK</sequence>
<dbReference type="EMBL" id="GL988040">
    <property type="protein sequence ID" value="EGS22506.1"/>
    <property type="molecule type" value="Genomic_DNA"/>
</dbReference>
<reference evidence="2 3" key="1">
    <citation type="journal article" date="2011" name="Cell">
        <title>Insight into structure and assembly of the nuclear pore complex by utilizing the genome of a eukaryotic thermophile.</title>
        <authorList>
            <person name="Amlacher S."/>
            <person name="Sarges P."/>
            <person name="Flemming D."/>
            <person name="van Noort V."/>
            <person name="Kunze R."/>
            <person name="Devos D.P."/>
            <person name="Arumugam M."/>
            <person name="Bork P."/>
            <person name="Hurt E."/>
        </authorList>
    </citation>
    <scope>NUCLEOTIDE SEQUENCE [LARGE SCALE GENOMIC DNA]</scope>
    <source>
        <strain evidence="3">DSM 1495 / CBS 144.50 / IMI 039719</strain>
    </source>
</reference>
<evidence type="ECO:0000313" key="2">
    <source>
        <dbReference type="EMBL" id="EGS22506.1"/>
    </source>
</evidence>
<feature type="region of interest" description="Disordered" evidence="1">
    <location>
        <begin position="62"/>
        <end position="81"/>
    </location>
</feature>
<keyword evidence="3" id="KW-1185">Reference proteome</keyword>
<organism evidence="3">
    <name type="scientific">Chaetomium thermophilum (strain DSM 1495 / CBS 144.50 / IMI 039719)</name>
    <name type="common">Thermochaetoides thermophila</name>
    <dbReference type="NCBI Taxonomy" id="759272"/>
    <lineage>
        <taxon>Eukaryota</taxon>
        <taxon>Fungi</taxon>
        <taxon>Dikarya</taxon>
        <taxon>Ascomycota</taxon>
        <taxon>Pezizomycotina</taxon>
        <taxon>Sordariomycetes</taxon>
        <taxon>Sordariomycetidae</taxon>
        <taxon>Sordariales</taxon>
        <taxon>Chaetomiaceae</taxon>
        <taxon>Thermochaetoides</taxon>
    </lineage>
</organism>
<dbReference type="GeneID" id="18256088"/>
<dbReference type="HOGENOM" id="CLU_2573673_0_0_1"/>
<feature type="region of interest" description="Disordered" evidence="1">
    <location>
        <begin position="1"/>
        <end position="20"/>
    </location>
</feature>
<evidence type="ECO:0000313" key="3">
    <source>
        <dbReference type="Proteomes" id="UP000008066"/>
    </source>
</evidence>
<dbReference type="RefSeq" id="XP_006692525.1">
    <property type="nucleotide sequence ID" value="XM_006692462.1"/>
</dbReference>
<proteinExistence type="predicted"/>
<evidence type="ECO:0000256" key="1">
    <source>
        <dbReference type="SAM" id="MobiDB-lite"/>
    </source>
</evidence>
<dbReference type="KEGG" id="cthr:CTHT_0020500"/>
<feature type="compositionally biased region" description="Acidic residues" evidence="1">
    <location>
        <begin position="72"/>
        <end position="81"/>
    </location>
</feature>
<gene>
    <name evidence="2" type="ORF">CTHT_0020500</name>
</gene>